<dbReference type="InterPro" id="IPR018389">
    <property type="entry name" value="DctP_fam"/>
</dbReference>
<keyword evidence="2" id="KW-0812">Transmembrane</keyword>
<keyword evidence="2" id="KW-0472">Membrane</keyword>
<organism evidence="3 4">
    <name type="scientific">Stappia indica</name>
    <dbReference type="NCBI Taxonomy" id="538381"/>
    <lineage>
        <taxon>Bacteria</taxon>
        <taxon>Pseudomonadati</taxon>
        <taxon>Pseudomonadota</taxon>
        <taxon>Alphaproteobacteria</taxon>
        <taxon>Hyphomicrobiales</taxon>
        <taxon>Stappiaceae</taxon>
        <taxon>Stappia</taxon>
    </lineage>
</organism>
<dbReference type="AlphaFoldDB" id="A0A285RPV6"/>
<protein>
    <submittedName>
        <fullName evidence="3">TRAP-type C4-dicarboxylate transport system, substrate-binding protein</fullName>
    </submittedName>
</protein>
<accession>A0A285RPV6</accession>
<proteinExistence type="predicted"/>
<dbReference type="GO" id="GO:0055085">
    <property type="term" value="P:transmembrane transport"/>
    <property type="evidence" value="ECO:0007669"/>
    <property type="project" value="InterPro"/>
</dbReference>
<dbReference type="Pfam" id="PF03480">
    <property type="entry name" value="DctP"/>
    <property type="match status" value="1"/>
</dbReference>
<feature type="transmembrane region" description="Helical" evidence="2">
    <location>
        <begin position="41"/>
        <end position="62"/>
    </location>
</feature>
<dbReference type="RefSeq" id="WP_097173856.1">
    <property type="nucleotide sequence ID" value="NZ_JAJGNR010000005.1"/>
</dbReference>
<reference evidence="3 4" key="1">
    <citation type="submission" date="2017-08" db="EMBL/GenBank/DDBJ databases">
        <authorList>
            <person name="de Groot N.N."/>
        </authorList>
    </citation>
    <scope>NUCLEOTIDE SEQUENCE [LARGE SCALE GENOMIC DNA]</scope>
    <source>
        <strain evidence="3 4">USBA 352</strain>
    </source>
</reference>
<dbReference type="EMBL" id="OBML01000002">
    <property type="protein sequence ID" value="SOB95758.1"/>
    <property type="molecule type" value="Genomic_DNA"/>
</dbReference>
<evidence type="ECO:0000256" key="2">
    <source>
        <dbReference type="SAM" id="Phobius"/>
    </source>
</evidence>
<dbReference type="OrthoDB" id="8673861at2"/>
<name>A0A285RPV6_9HYPH</name>
<evidence type="ECO:0000313" key="3">
    <source>
        <dbReference type="EMBL" id="SOB95758.1"/>
    </source>
</evidence>
<evidence type="ECO:0000313" key="4">
    <source>
        <dbReference type="Proteomes" id="UP000219331"/>
    </source>
</evidence>
<dbReference type="Gene3D" id="3.40.190.170">
    <property type="entry name" value="Bacterial extracellular solute-binding protein, family 7"/>
    <property type="match status" value="1"/>
</dbReference>
<keyword evidence="2" id="KW-1133">Transmembrane helix</keyword>
<dbReference type="STRING" id="538381.GCA_001696535_03481"/>
<keyword evidence="1" id="KW-0732">Signal</keyword>
<evidence type="ECO:0000256" key="1">
    <source>
        <dbReference type="ARBA" id="ARBA00022729"/>
    </source>
</evidence>
<keyword evidence="4" id="KW-1185">Reference proteome</keyword>
<dbReference type="NCBIfam" id="NF037995">
    <property type="entry name" value="TRAP_S1"/>
    <property type="match status" value="1"/>
</dbReference>
<dbReference type="PANTHER" id="PTHR33376:SF4">
    <property type="entry name" value="SIALIC ACID-BINDING PERIPLASMIC PROTEIN SIAP"/>
    <property type="match status" value="1"/>
</dbReference>
<gene>
    <name evidence="3" type="ORF">SAMN05421512_10226</name>
</gene>
<sequence>MSAGECCCCFESSSNEAAGRAIPDRAGRAPVGGTRRGRASALLLAGVLALALVPGLAAPAAAASYTMTIAHLYPDDLTNNETAPALKHFEQLVESATGGDIDVQIFGNGALGGEVEAAQQTRAGKTIQSVMLGSGTQASFYRNYEMITSPFLFPDYRTAWAFFDSPWFAEFMKPMVQESGLRYLGTLDDGGGFVAFANNKRLITKVEDLKGLRIRVEENQAHMTIMRALGASPTPLPWGELQTGLATGLVDGHFHAPGVNDIFKFYDVTNFTTWSGHVYNTITWSVSEAWFSQLPDDYKKIIVTSAREAVAMAHGIAAQITVIGWVNSCKKFEQCHILSDEEKQRMRDISQPLYREWLVTEFGEKAALYDDLRAEVSRIHDELNRSAVELYLD</sequence>
<dbReference type="PANTHER" id="PTHR33376">
    <property type="match status" value="1"/>
</dbReference>
<dbReference type="Proteomes" id="UP000219331">
    <property type="component" value="Unassembled WGS sequence"/>
</dbReference>
<dbReference type="InterPro" id="IPR038404">
    <property type="entry name" value="TRAP_DctP_sf"/>
</dbReference>